<feature type="region of interest" description="Disordered" evidence="1">
    <location>
        <begin position="35"/>
        <end position="72"/>
    </location>
</feature>
<reference evidence="2" key="1">
    <citation type="submission" date="2022-10" db="EMBL/GenBank/DDBJ databases">
        <title>Puccinia triticina Genome sequencing and assembly.</title>
        <authorList>
            <person name="Li C."/>
        </authorList>
    </citation>
    <scope>NUCLEOTIDE SEQUENCE</scope>
    <source>
        <strain evidence="2">Pt15</strain>
    </source>
</reference>
<evidence type="ECO:0000313" key="3">
    <source>
        <dbReference type="Proteomes" id="UP001164743"/>
    </source>
</evidence>
<dbReference type="EMBL" id="CP110428">
    <property type="protein sequence ID" value="WAQ87121.1"/>
    <property type="molecule type" value="Genomic_DNA"/>
</dbReference>
<evidence type="ECO:0000256" key="1">
    <source>
        <dbReference type="SAM" id="MobiDB-lite"/>
    </source>
</evidence>
<gene>
    <name evidence="2" type="ORF">PtA15_8A22</name>
</gene>
<dbReference type="Proteomes" id="UP001164743">
    <property type="component" value="Chromosome 8A"/>
</dbReference>
<feature type="compositionally biased region" description="Polar residues" evidence="1">
    <location>
        <begin position="1"/>
        <end position="16"/>
    </location>
</feature>
<evidence type="ECO:0008006" key="4">
    <source>
        <dbReference type="Google" id="ProtNLM"/>
    </source>
</evidence>
<name>A0ABY7CPF2_9BASI</name>
<evidence type="ECO:0000313" key="2">
    <source>
        <dbReference type="EMBL" id="WAQ87121.1"/>
    </source>
</evidence>
<dbReference type="RefSeq" id="XP_053022676.1">
    <property type="nucleotide sequence ID" value="XM_053171637.1"/>
</dbReference>
<feature type="compositionally biased region" description="Polar residues" evidence="1">
    <location>
        <begin position="39"/>
        <end position="49"/>
    </location>
</feature>
<organism evidence="2 3">
    <name type="scientific">Puccinia triticina</name>
    <dbReference type="NCBI Taxonomy" id="208348"/>
    <lineage>
        <taxon>Eukaryota</taxon>
        <taxon>Fungi</taxon>
        <taxon>Dikarya</taxon>
        <taxon>Basidiomycota</taxon>
        <taxon>Pucciniomycotina</taxon>
        <taxon>Pucciniomycetes</taxon>
        <taxon>Pucciniales</taxon>
        <taxon>Pucciniaceae</taxon>
        <taxon>Puccinia</taxon>
    </lineage>
</organism>
<protein>
    <recommendedName>
        <fullName evidence="4">BED-type domain-containing protein</fullName>
    </recommendedName>
</protein>
<feature type="compositionally biased region" description="Basic residues" evidence="1">
    <location>
        <begin position="52"/>
        <end position="61"/>
    </location>
</feature>
<dbReference type="GeneID" id="77812521"/>
<sequence>MSSQPAPASKGAQQGYASDASEGRLELRLLSSEVECSSKATSEANSTITKAKSQKKSRSNKKSGEPTLINADGKSSIEIIDYAQNSDEDNAKVHNPAKKKNNKFDEIMLFFKALVYIQTDDHNQPPVNFECKWCRKVVRGSVTGGTGNLRVHRDGSRQAGSKKPKTS</sequence>
<accession>A0ABY7CPF2</accession>
<feature type="region of interest" description="Disordered" evidence="1">
    <location>
        <begin position="144"/>
        <end position="167"/>
    </location>
</feature>
<feature type="region of interest" description="Disordered" evidence="1">
    <location>
        <begin position="1"/>
        <end position="20"/>
    </location>
</feature>
<proteinExistence type="predicted"/>
<keyword evidence="3" id="KW-1185">Reference proteome</keyword>